<dbReference type="SMART" id="SM00460">
    <property type="entry name" value="TGc"/>
    <property type="match status" value="1"/>
</dbReference>
<feature type="transmembrane region" description="Helical" evidence="2">
    <location>
        <begin position="244"/>
        <end position="261"/>
    </location>
</feature>
<protein>
    <submittedName>
        <fullName evidence="4">Putative transglutaminase-like protein</fullName>
    </submittedName>
</protein>
<dbReference type="Pfam" id="PF01841">
    <property type="entry name" value="Transglut_core"/>
    <property type="match status" value="1"/>
</dbReference>
<dbReference type="PANTHER" id="PTHR42736">
    <property type="entry name" value="PROTEIN-GLUTAMINE GAMMA-GLUTAMYLTRANSFERASE"/>
    <property type="match status" value="1"/>
</dbReference>
<keyword evidence="2" id="KW-0472">Membrane</keyword>
<feature type="region of interest" description="Disordered" evidence="1">
    <location>
        <begin position="590"/>
        <end position="648"/>
    </location>
</feature>
<feature type="transmembrane region" description="Helical" evidence="2">
    <location>
        <begin position="214"/>
        <end position="232"/>
    </location>
</feature>
<name>A0A086YZG3_9BIFI</name>
<evidence type="ECO:0000256" key="1">
    <source>
        <dbReference type="SAM" id="MobiDB-lite"/>
    </source>
</evidence>
<comment type="caution">
    <text evidence="4">The sequence shown here is derived from an EMBL/GenBank/DDBJ whole genome shotgun (WGS) entry which is preliminary data.</text>
</comment>
<feature type="domain" description="Transglutaminase-like" evidence="3">
    <location>
        <begin position="511"/>
        <end position="595"/>
    </location>
</feature>
<feature type="region of interest" description="Disordered" evidence="1">
    <location>
        <begin position="423"/>
        <end position="448"/>
    </location>
</feature>
<reference evidence="4 5" key="1">
    <citation type="submission" date="2014-03" db="EMBL/GenBank/DDBJ databases">
        <title>Genomics of Bifidobacteria.</title>
        <authorList>
            <person name="Ventura M."/>
            <person name="Milani C."/>
            <person name="Lugli G.A."/>
        </authorList>
    </citation>
    <scope>NUCLEOTIDE SEQUENCE [LARGE SCALE GENOMIC DNA]</scope>
    <source>
        <strain evidence="4 5">DSM 22766</strain>
    </source>
</reference>
<dbReference type="Gene3D" id="3.10.620.30">
    <property type="match status" value="1"/>
</dbReference>
<feature type="transmembrane region" description="Helical" evidence="2">
    <location>
        <begin position="161"/>
        <end position="179"/>
    </location>
</feature>
<evidence type="ECO:0000259" key="3">
    <source>
        <dbReference type="SMART" id="SM00460"/>
    </source>
</evidence>
<evidence type="ECO:0000256" key="2">
    <source>
        <dbReference type="SAM" id="Phobius"/>
    </source>
</evidence>
<dbReference type="AlphaFoldDB" id="A0A086YZG3"/>
<gene>
    <name evidence="4" type="ORF">BACT_0363</name>
</gene>
<dbReference type="eggNOG" id="COG1305">
    <property type="taxonomic scope" value="Bacteria"/>
</dbReference>
<dbReference type="EMBL" id="JGYK01000001">
    <property type="protein sequence ID" value="KFI39663.1"/>
    <property type="molecule type" value="Genomic_DNA"/>
</dbReference>
<dbReference type="PANTHER" id="PTHR42736:SF1">
    <property type="entry name" value="PROTEIN-GLUTAMINE GAMMA-GLUTAMYLTRANSFERASE"/>
    <property type="match status" value="1"/>
</dbReference>
<feature type="compositionally biased region" description="Polar residues" evidence="1">
    <location>
        <begin position="19"/>
        <end position="38"/>
    </location>
</feature>
<dbReference type="InterPro" id="IPR038765">
    <property type="entry name" value="Papain-like_cys_pep_sf"/>
</dbReference>
<proteinExistence type="predicted"/>
<keyword evidence="5" id="KW-1185">Reference proteome</keyword>
<feature type="region of interest" description="Disordered" evidence="1">
    <location>
        <begin position="1"/>
        <end position="39"/>
    </location>
</feature>
<dbReference type="Proteomes" id="UP000029015">
    <property type="component" value="Unassembled WGS sequence"/>
</dbReference>
<feature type="transmembrane region" description="Helical" evidence="2">
    <location>
        <begin position="191"/>
        <end position="208"/>
    </location>
</feature>
<feature type="transmembrane region" description="Helical" evidence="2">
    <location>
        <begin position="69"/>
        <end position="90"/>
    </location>
</feature>
<evidence type="ECO:0000313" key="5">
    <source>
        <dbReference type="Proteomes" id="UP000029015"/>
    </source>
</evidence>
<feature type="compositionally biased region" description="Polar residues" evidence="1">
    <location>
        <begin position="344"/>
        <end position="356"/>
    </location>
</feature>
<evidence type="ECO:0000313" key="4">
    <source>
        <dbReference type="EMBL" id="KFI39663.1"/>
    </source>
</evidence>
<dbReference type="InterPro" id="IPR002931">
    <property type="entry name" value="Transglutaminase-like"/>
</dbReference>
<organism evidence="4 5">
    <name type="scientific">Bifidobacterium actinocoloniiforme DSM 22766</name>
    <dbReference type="NCBI Taxonomy" id="1437605"/>
    <lineage>
        <taxon>Bacteria</taxon>
        <taxon>Bacillati</taxon>
        <taxon>Actinomycetota</taxon>
        <taxon>Actinomycetes</taxon>
        <taxon>Bifidobacteriales</taxon>
        <taxon>Bifidobacteriaceae</taxon>
        <taxon>Bifidobacterium</taxon>
    </lineage>
</organism>
<feature type="region of interest" description="Disordered" evidence="1">
    <location>
        <begin position="331"/>
        <end position="358"/>
    </location>
</feature>
<dbReference type="InterPro" id="IPR052901">
    <property type="entry name" value="Bact_TGase-like"/>
</dbReference>
<dbReference type="SUPFAM" id="SSF54001">
    <property type="entry name" value="Cysteine proteinases"/>
    <property type="match status" value="1"/>
</dbReference>
<keyword evidence="2" id="KW-1133">Transmembrane helix</keyword>
<dbReference type="STRING" id="1437605.AB656_00435"/>
<keyword evidence="2" id="KW-0812">Transmembrane</keyword>
<accession>A0A086YZG3</accession>
<sequence>MTGLGCGSPVTGQWEPELSLTSPNSADWPSSTHNSRTNPRPRRLACQLAALEACNLLASLQLAPVYGSWGLWLILGLPACLLAGACSWCSRLPRLPGLAQVGLLLAAQLLVGPSLAMPGRHLWGFLPTGSLIGQGLAASVSGFKLLICEDPPLGRAQGAGMALWTLLLWTGYLAGRLALVPSQVHGWPRTRACGAVVPLATMAASAFLGTREGWHTGPTGLALALALAFWSSDRPLRRRAAAKLVCALTACGLSLSVQGLAPGRRLVLREHYQPPTSIVTRTSPLSTYRAYLKDFRQEPLLEVEGLPSPAPIRLAVLDAFDGQVWTVGGTGSTEGGGYRRLGRQQPNAADNQQEQPTAGPPFVATFHVHAGLGPGLMPSVGHAERFDRAQAVPLDQAYYDAASAAALAPAGLAGPFSYREQGHLPPRPPSRQAIASARAAPVTQPPLNRPPAGLTQAANRFAGTTPGVSAGRKALNLADALRSEGWFSHGLAGDYPSQAGHGSYRIERMLRADALVGDSEQYASLMALMARQEGLSARVVLGFLPQQGQAAIDAEAQSVPSPKPNGPLTFTGEDMQAWVEVDLEGLGWVAFHPTPPQSRRPQTDRSERQKEPNRARPPLPLSDPLREGPPSVDNPQNAGSGGQGTKHEGWWERVGPLLRAMALWTLPLWVCTGLLAGLSAASRRSLRLLKLTGTPRERILAGWRFLIALARRLGVPVSGRTRSQQAQTLDRSLHAALGERPPAGRASGPEANPANALALLADQAAFSTADCSPQEADLYWQSVDRAAVRLLSSKGRFRRWAWRLIPLPWGLRVWRPLKHTRAAATGPTRSSGPYPASARQVRARTYLPATAITCQPKRKRPWWFRCRSRTPCLPDRWRLGRLGHR</sequence>
<feature type="compositionally biased region" description="Basic and acidic residues" evidence="1">
    <location>
        <begin position="601"/>
        <end position="614"/>
    </location>
</feature>
<feature type="transmembrane region" description="Helical" evidence="2">
    <location>
        <begin position="97"/>
        <end position="116"/>
    </location>
</feature>